<dbReference type="InterPro" id="IPR029058">
    <property type="entry name" value="AB_hydrolase_fold"/>
</dbReference>
<evidence type="ECO:0000259" key="1">
    <source>
        <dbReference type="Pfam" id="PF01738"/>
    </source>
</evidence>
<dbReference type="Pfam" id="PF01738">
    <property type="entry name" value="DLH"/>
    <property type="match status" value="1"/>
</dbReference>
<organism evidence="2 3">
    <name type="scientific">Crotalaria pallida</name>
    <name type="common">Smooth rattlebox</name>
    <name type="synonym">Crotalaria striata</name>
    <dbReference type="NCBI Taxonomy" id="3830"/>
    <lineage>
        <taxon>Eukaryota</taxon>
        <taxon>Viridiplantae</taxon>
        <taxon>Streptophyta</taxon>
        <taxon>Embryophyta</taxon>
        <taxon>Tracheophyta</taxon>
        <taxon>Spermatophyta</taxon>
        <taxon>Magnoliopsida</taxon>
        <taxon>eudicotyledons</taxon>
        <taxon>Gunneridae</taxon>
        <taxon>Pentapetalae</taxon>
        <taxon>rosids</taxon>
        <taxon>fabids</taxon>
        <taxon>Fabales</taxon>
        <taxon>Fabaceae</taxon>
        <taxon>Papilionoideae</taxon>
        <taxon>50 kb inversion clade</taxon>
        <taxon>genistoids sensu lato</taxon>
        <taxon>core genistoids</taxon>
        <taxon>Crotalarieae</taxon>
        <taxon>Crotalaria</taxon>
    </lineage>
</organism>
<dbReference type="GO" id="GO:0016787">
    <property type="term" value="F:hydrolase activity"/>
    <property type="evidence" value="ECO:0007669"/>
    <property type="project" value="InterPro"/>
</dbReference>
<dbReference type="Gene3D" id="3.40.50.1820">
    <property type="entry name" value="alpha/beta hydrolase"/>
    <property type="match status" value="1"/>
</dbReference>
<dbReference type="InterPro" id="IPR002925">
    <property type="entry name" value="Dienelactn_hydro"/>
</dbReference>
<dbReference type="SUPFAM" id="SSF53474">
    <property type="entry name" value="alpha/beta-Hydrolases"/>
    <property type="match status" value="1"/>
</dbReference>
<dbReference type="PANTHER" id="PTHR17630:SF52">
    <property type="entry name" value="ENDO-1,3-1,4-BETA-D-GLUCANASE-LIKE PROTEIN"/>
    <property type="match status" value="1"/>
</dbReference>
<dbReference type="PANTHER" id="PTHR17630">
    <property type="entry name" value="DIENELACTONE HYDROLASE"/>
    <property type="match status" value="1"/>
</dbReference>
<keyword evidence="3" id="KW-1185">Reference proteome</keyword>
<proteinExistence type="predicted"/>
<gene>
    <name evidence="2" type="ORF">RIF29_40642</name>
</gene>
<evidence type="ECO:0000313" key="3">
    <source>
        <dbReference type="Proteomes" id="UP001372338"/>
    </source>
</evidence>
<comment type="caution">
    <text evidence="2">The sequence shown here is derived from an EMBL/GenBank/DDBJ whole genome shotgun (WGS) entry which is preliminary data.</text>
</comment>
<protein>
    <recommendedName>
        <fullName evidence="1">Dienelactone hydrolase domain-containing protein</fullName>
    </recommendedName>
</protein>
<dbReference type="AlphaFoldDB" id="A0AAN9HRV6"/>
<name>A0AAN9HRV6_CROPI</name>
<sequence length="307" mass="33664">MFSLFPLLQHCPFHSFVSIALNPITLATILARLHIVLLFLCLILSSQLTRLVVPSFLHLFFVPGNNKMLGSQCFENPPTLISDSNGAGSVQELGGIRTYITGPPDSKRAIILVSDVFGFEVPKLRKIADKVAAAGFLVVVPDLLYGDYFDFDNPEFDRESWAKAHGAAKGFEDTKPIIAALKSKGVTAIGAAGFCWGGIVVSKLAGSGDIQAAVLLHPGRLLHDDIKEVKVPIAILGAEIDNYFPPEQLKQVEEILALKPEFESYVKIYPGVAHGWTVRYNTEDDSAVKSAEEAHQEILNWFTKYIK</sequence>
<dbReference type="EMBL" id="JAYWIO010000008">
    <property type="protein sequence ID" value="KAK7245792.1"/>
    <property type="molecule type" value="Genomic_DNA"/>
</dbReference>
<accession>A0AAN9HRV6</accession>
<reference evidence="2 3" key="1">
    <citation type="submission" date="2024-01" db="EMBL/GenBank/DDBJ databases">
        <title>The genomes of 5 underutilized Papilionoideae crops provide insights into root nodulation and disease resistanc.</title>
        <authorList>
            <person name="Yuan L."/>
        </authorList>
    </citation>
    <scope>NUCLEOTIDE SEQUENCE [LARGE SCALE GENOMIC DNA]</scope>
    <source>
        <strain evidence="2">ZHUSHIDOU_FW_LH</strain>
        <tissue evidence="2">Leaf</tissue>
    </source>
</reference>
<feature type="domain" description="Dienelactone hydrolase" evidence="1">
    <location>
        <begin position="96"/>
        <end position="305"/>
    </location>
</feature>
<evidence type="ECO:0000313" key="2">
    <source>
        <dbReference type="EMBL" id="KAK7245792.1"/>
    </source>
</evidence>
<dbReference type="Proteomes" id="UP001372338">
    <property type="component" value="Unassembled WGS sequence"/>
</dbReference>